<feature type="compositionally biased region" description="Basic and acidic residues" evidence="1">
    <location>
        <begin position="154"/>
        <end position="174"/>
    </location>
</feature>
<dbReference type="Proteomes" id="UP000582659">
    <property type="component" value="Unassembled WGS sequence"/>
</dbReference>
<keyword evidence="5" id="KW-1185">Reference proteome</keyword>
<feature type="region of interest" description="Disordered" evidence="1">
    <location>
        <begin position="144"/>
        <end position="174"/>
    </location>
</feature>
<evidence type="ECO:0000313" key="3">
    <source>
        <dbReference type="EMBL" id="CAD5233042.1"/>
    </source>
</evidence>
<feature type="signal peptide" evidence="2">
    <location>
        <begin position="1"/>
        <end position="17"/>
    </location>
</feature>
<evidence type="ECO:0000313" key="5">
    <source>
        <dbReference type="Proteomes" id="UP000659654"/>
    </source>
</evidence>
<evidence type="ECO:0000256" key="2">
    <source>
        <dbReference type="SAM" id="SignalP"/>
    </source>
</evidence>
<protein>
    <submittedName>
        <fullName evidence="3">(pine wood nematode) hypothetical protein</fullName>
    </submittedName>
</protein>
<dbReference type="Proteomes" id="UP000659654">
    <property type="component" value="Unassembled WGS sequence"/>
</dbReference>
<reference evidence="6" key="1">
    <citation type="submission" date="2016-11" db="UniProtKB">
        <authorList>
            <consortium name="WormBaseParasite"/>
        </authorList>
    </citation>
    <scope>IDENTIFICATION</scope>
</reference>
<dbReference type="Proteomes" id="UP000095284">
    <property type="component" value="Unplaced"/>
</dbReference>
<evidence type="ECO:0000256" key="1">
    <source>
        <dbReference type="SAM" id="MobiDB-lite"/>
    </source>
</evidence>
<name>A0A1I7RXI4_BURXY</name>
<accession>A0A1I7RXI4</accession>
<dbReference type="EMBL" id="CAJFDI010000005">
    <property type="protein sequence ID" value="CAD5233042.1"/>
    <property type="molecule type" value="Genomic_DNA"/>
</dbReference>
<evidence type="ECO:0000313" key="4">
    <source>
        <dbReference type="Proteomes" id="UP000095284"/>
    </source>
</evidence>
<gene>
    <name evidence="3" type="ORF">BXYJ_LOCUS13133</name>
</gene>
<proteinExistence type="predicted"/>
<sequence>MQKFLLFCYVFLTVAQSADFTVAGRVKCKLDGPSGHTSGTVQLSDHDVDSSGFMIQVPLKDNVFGGLNFSESAIFDGSEPYLLIFHDCHKGLRAEGKRLARECQAISRSRFNPPGKPEIWLDFDLDSTTETQLRCTQSDRLLHPQATTATAVEETDKPEESVDYKSTEAKETSD</sequence>
<dbReference type="EMBL" id="CAJFCV020000005">
    <property type="protein sequence ID" value="CAG9126453.1"/>
    <property type="molecule type" value="Genomic_DNA"/>
</dbReference>
<organism evidence="4 6">
    <name type="scientific">Bursaphelenchus xylophilus</name>
    <name type="common">Pinewood nematode worm</name>
    <name type="synonym">Aphelenchoides xylophilus</name>
    <dbReference type="NCBI Taxonomy" id="6326"/>
    <lineage>
        <taxon>Eukaryota</taxon>
        <taxon>Metazoa</taxon>
        <taxon>Ecdysozoa</taxon>
        <taxon>Nematoda</taxon>
        <taxon>Chromadorea</taxon>
        <taxon>Rhabditida</taxon>
        <taxon>Tylenchina</taxon>
        <taxon>Tylenchomorpha</taxon>
        <taxon>Aphelenchoidea</taxon>
        <taxon>Aphelenchoididae</taxon>
        <taxon>Bursaphelenchus</taxon>
    </lineage>
</organism>
<dbReference type="WBParaSite" id="BXY_0545100.1">
    <property type="protein sequence ID" value="BXY_0545100.1"/>
    <property type="gene ID" value="BXY_0545100"/>
</dbReference>
<keyword evidence="2" id="KW-0732">Signal</keyword>
<dbReference type="OrthoDB" id="5782199at2759"/>
<feature type="chain" id="PRO_5035399620" evidence="2">
    <location>
        <begin position="18"/>
        <end position="174"/>
    </location>
</feature>
<reference evidence="3" key="2">
    <citation type="submission" date="2020-09" db="EMBL/GenBank/DDBJ databases">
        <authorList>
            <person name="Kikuchi T."/>
        </authorList>
    </citation>
    <scope>NUCLEOTIDE SEQUENCE</scope>
    <source>
        <strain evidence="3">Ka4C1</strain>
    </source>
</reference>
<evidence type="ECO:0000313" key="6">
    <source>
        <dbReference type="WBParaSite" id="BXY_0545100.1"/>
    </source>
</evidence>
<dbReference type="AlphaFoldDB" id="A0A1I7RXI4"/>